<feature type="active site" evidence="3">
    <location>
        <position position="86"/>
    </location>
</feature>
<dbReference type="Proteomes" id="UP000468990">
    <property type="component" value="Unassembled WGS sequence"/>
</dbReference>
<comment type="similarity">
    <text evidence="1 4">Belongs to the peptidase S26 family.</text>
</comment>
<dbReference type="PRINTS" id="PR00727">
    <property type="entry name" value="LEADERPTASE"/>
</dbReference>
<evidence type="ECO:0000256" key="3">
    <source>
        <dbReference type="PIRSR" id="PIRSR600223-1"/>
    </source>
</evidence>
<dbReference type="EMBL" id="FXTA01000007">
    <property type="protein sequence ID" value="SMO92831.1"/>
    <property type="molecule type" value="Genomic_DNA"/>
</dbReference>
<evidence type="ECO:0000256" key="1">
    <source>
        <dbReference type="ARBA" id="ARBA00009370"/>
    </source>
</evidence>
<dbReference type="CDD" id="cd06530">
    <property type="entry name" value="S26_SPase_I"/>
    <property type="match status" value="2"/>
</dbReference>
<dbReference type="SUPFAM" id="SSF51306">
    <property type="entry name" value="LexA/Signal peptidase"/>
    <property type="match status" value="1"/>
</dbReference>
<reference evidence="6 9" key="2">
    <citation type="submission" date="2019-11" db="EMBL/GenBank/DDBJ databases">
        <title>Flavobacterium resistens genome.</title>
        <authorList>
            <person name="Wilson V.M."/>
            <person name="Newman J.D."/>
        </authorList>
    </citation>
    <scope>NUCLEOTIDE SEQUENCE [LARGE SCALE GENOMIC DNA]</scope>
    <source>
        <strain evidence="6 9">DSM 19382</strain>
    </source>
</reference>
<keyword evidence="4" id="KW-0472">Membrane</keyword>
<evidence type="ECO:0000256" key="4">
    <source>
        <dbReference type="RuleBase" id="RU362042"/>
    </source>
</evidence>
<accession>A0A521FB07</accession>
<dbReference type="PANTHER" id="PTHR43390:SF1">
    <property type="entry name" value="CHLOROPLAST PROCESSING PEPTIDASE"/>
    <property type="match status" value="1"/>
</dbReference>
<dbReference type="RefSeq" id="WP_142452407.1">
    <property type="nucleotide sequence ID" value="NZ_FXTA01000007.1"/>
</dbReference>
<dbReference type="AlphaFoldDB" id="A0A521FB07"/>
<dbReference type="EC" id="3.4.21.89" evidence="4"/>
<dbReference type="InterPro" id="IPR036286">
    <property type="entry name" value="LexA/Signal_pep-like_sf"/>
</dbReference>
<name>A0A521FB07_9FLAO</name>
<reference evidence="7 8" key="1">
    <citation type="submission" date="2017-05" db="EMBL/GenBank/DDBJ databases">
        <authorList>
            <person name="Varghese N."/>
            <person name="Submissions S."/>
        </authorList>
    </citation>
    <scope>NUCLEOTIDE SEQUENCE [LARGE SCALE GENOMIC DNA]</scope>
    <source>
        <strain evidence="7 8">DSM 19382</strain>
    </source>
</reference>
<evidence type="ECO:0000259" key="5">
    <source>
        <dbReference type="Pfam" id="PF10502"/>
    </source>
</evidence>
<dbReference type="GO" id="GO:0004252">
    <property type="term" value="F:serine-type endopeptidase activity"/>
    <property type="evidence" value="ECO:0007669"/>
    <property type="project" value="InterPro"/>
</dbReference>
<dbReference type="GO" id="GO:0016020">
    <property type="term" value="C:membrane"/>
    <property type="evidence" value="ECO:0007669"/>
    <property type="project" value="UniProtKB-SubCell"/>
</dbReference>
<evidence type="ECO:0000256" key="2">
    <source>
        <dbReference type="ARBA" id="ARBA00019232"/>
    </source>
</evidence>
<feature type="active site" evidence="3">
    <location>
        <position position="168"/>
    </location>
</feature>
<dbReference type="GO" id="GO:0009003">
    <property type="term" value="F:signal peptidase activity"/>
    <property type="evidence" value="ECO:0007669"/>
    <property type="project" value="UniProtKB-EC"/>
</dbReference>
<comment type="subcellular location">
    <subcellularLocation>
        <location evidence="4">Membrane</location>
        <topology evidence="4">Single-pass type II membrane protein</topology>
    </subcellularLocation>
</comment>
<dbReference type="InterPro" id="IPR000223">
    <property type="entry name" value="Pept_S26A_signal_pept_1"/>
</dbReference>
<comment type="caution">
    <text evidence="4">Lacks conserved residue(s) required for the propagation of feature annotation.</text>
</comment>
<gene>
    <name evidence="6" type="primary">lepB</name>
    <name evidence="6" type="ORF">GJU42_19040</name>
    <name evidence="7" type="ORF">SAMN06265349_10790</name>
</gene>
<evidence type="ECO:0000313" key="6">
    <source>
        <dbReference type="EMBL" id="MRX70073.1"/>
    </source>
</evidence>
<keyword evidence="4 6" id="KW-0378">Hydrolase</keyword>
<dbReference type="NCBIfam" id="TIGR02227">
    <property type="entry name" value="sigpep_I_bact"/>
    <property type="match status" value="1"/>
</dbReference>
<evidence type="ECO:0000313" key="9">
    <source>
        <dbReference type="Proteomes" id="UP000468990"/>
    </source>
</evidence>
<organism evidence="7 8">
    <name type="scientific">Flavobacterium resistens</name>
    <dbReference type="NCBI Taxonomy" id="443612"/>
    <lineage>
        <taxon>Bacteria</taxon>
        <taxon>Pseudomonadati</taxon>
        <taxon>Bacteroidota</taxon>
        <taxon>Flavobacteriia</taxon>
        <taxon>Flavobacteriales</taxon>
        <taxon>Flavobacteriaceae</taxon>
        <taxon>Flavobacterium</taxon>
    </lineage>
</organism>
<dbReference type="GO" id="GO:0006465">
    <property type="term" value="P:signal peptide processing"/>
    <property type="evidence" value="ECO:0007669"/>
    <property type="project" value="InterPro"/>
</dbReference>
<protein>
    <recommendedName>
        <fullName evidence="2 4">Signal peptidase I</fullName>
        <ecNumber evidence="4">3.4.21.89</ecNumber>
    </recommendedName>
</protein>
<dbReference type="EMBL" id="WKKG01000011">
    <property type="protein sequence ID" value="MRX70073.1"/>
    <property type="molecule type" value="Genomic_DNA"/>
</dbReference>
<dbReference type="InterPro" id="IPR019533">
    <property type="entry name" value="Peptidase_S26"/>
</dbReference>
<keyword evidence="9" id="KW-1185">Reference proteome</keyword>
<feature type="domain" description="Peptidase S26" evidence="5">
    <location>
        <begin position="61"/>
        <end position="204"/>
    </location>
</feature>
<dbReference type="Gene3D" id="2.10.109.10">
    <property type="entry name" value="Umud Fragment, subunit A"/>
    <property type="match status" value="2"/>
</dbReference>
<dbReference type="Pfam" id="PF10502">
    <property type="entry name" value="Peptidase_S26"/>
    <property type="match status" value="2"/>
</dbReference>
<dbReference type="OrthoDB" id="9802919at2"/>
<sequence length="389" mass="45260">MTKTKQIASLIAMLTLFFVVLGMVWLGITIAIFALVYRVSTLCIPLVRHGFLRKISKGIFLFVFLLSATICIKLLVFDIYKIPSSSMENMLYPGDVIVVNKLKYGPKLPRSPFEIPWVNLAFYMNKEARARRKETWWDYTRWSGSSKIKQGDVFVFSLNTSLTFFVVKRCVGLPGDTINIKKGEIYTNSKLFNSPETVKNNCNFRIKDKNNLYKIIDSLSIEGRVNYDYRKPNCVNAIFSNKEFELLEKRNCIDSISKKIDTYNPEENLLKTTTSKWTLDDMGPIVIPKKGMKVQLNPDSYLLYEKMINMFEKSKITEKNGAYFIDGKSAKTYRFKQNYYFMMGDNRKGTHDSRLWGFLPESNIIGKVQCILFSNKNEEFQWNRLFKML</sequence>
<proteinExistence type="inferred from homology"/>
<comment type="catalytic activity">
    <reaction evidence="4">
        <text>Cleavage of hydrophobic, N-terminal signal or leader sequences from secreted and periplasmic proteins.</text>
        <dbReference type="EC" id="3.4.21.89"/>
    </reaction>
</comment>
<evidence type="ECO:0000313" key="8">
    <source>
        <dbReference type="Proteomes" id="UP000317289"/>
    </source>
</evidence>
<dbReference type="PANTHER" id="PTHR43390">
    <property type="entry name" value="SIGNAL PEPTIDASE I"/>
    <property type="match status" value="1"/>
</dbReference>
<keyword evidence="4" id="KW-0812">Transmembrane</keyword>
<feature type="domain" description="Peptidase S26" evidence="5">
    <location>
        <begin position="334"/>
        <end position="372"/>
    </location>
</feature>
<evidence type="ECO:0000313" key="7">
    <source>
        <dbReference type="EMBL" id="SMO92831.1"/>
    </source>
</evidence>
<feature type="transmembrane region" description="Helical" evidence="4">
    <location>
        <begin position="58"/>
        <end position="80"/>
    </location>
</feature>
<keyword evidence="4" id="KW-1133">Transmembrane helix</keyword>
<dbReference type="Proteomes" id="UP000317289">
    <property type="component" value="Unassembled WGS sequence"/>
</dbReference>
<feature type="transmembrane region" description="Helical" evidence="4">
    <location>
        <begin position="6"/>
        <end position="37"/>
    </location>
</feature>
<keyword evidence="4" id="KW-0645">Protease</keyword>